<evidence type="ECO:0000256" key="8">
    <source>
        <dbReference type="ARBA" id="ARBA00023125"/>
    </source>
</evidence>
<dbReference type="OrthoDB" id="9758506at2"/>
<dbReference type="GO" id="GO:0004386">
    <property type="term" value="F:helicase activity"/>
    <property type="evidence" value="ECO:0007669"/>
    <property type="project" value="UniProtKB-KW"/>
</dbReference>
<protein>
    <submittedName>
        <fullName evidence="12">ATP-dependent nuclease subunit B AddB</fullName>
    </submittedName>
</protein>
<keyword evidence="8" id="KW-0238">DNA-binding</keyword>
<keyword evidence="3" id="KW-0227">DNA damage</keyword>
<dbReference type="InterPro" id="IPR011604">
    <property type="entry name" value="PDDEXK-like_dom_sf"/>
</dbReference>
<keyword evidence="5" id="KW-0347">Helicase</keyword>
<keyword evidence="7" id="KW-0067">ATP-binding</keyword>
<proteinExistence type="predicted"/>
<feature type="domain" description="PD-(D/E)XK endonuclease-like" evidence="10">
    <location>
        <begin position="808"/>
        <end position="1153"/>
    </location>
</feature>
<dbReference type="Pfam" id="PF21445">
    <property type="entry name" value="ADDB_N"/>
    <property type="match status" value="1"/>
</dbReference>
<dbReference type="InterPro" id="IPR038726">
    <property type="entry name" value="PDDEXK_AddAB-type"/>
</dbReference>
<dbReference type="KEGG" id="bhu:bhn_I0678"/>
<evidence type="ECO:0000256" key="2">
    <source>
        <dbReference type="ARBA" id="ARBA00022741"/>
    </source>
</evidence>
<evidence type="ECO:0000313" key="12">
    <source>
        <dbReference type="EMBL" id="AOZ95712.1"/>
    </source>
</evidence>
<evidence type="ECO:0000256" key="4">
    <source>
        <dbReference type="ARBA" id="ARBA00022801"/>
    </source>
</evidence>
<keyword evidence="13" id="KW-1185">Reference proteome</keyword>
<evidence type="ECO:0000256" key="6">
    <source>
        <dbReference type="ARBA" id="ARBA00022839"/>
    </source>
</evidence>
<dbReference type="AlphaFoldDB" id="A0A1D9NZN4"/>
<evidence type="ECO:0000256" key="3">
    <source>
        <dbReference type="ARBA" id="ARBA00022763"/>
    </source>
</evidence>
<dbReference type="GO" id="GO:0005524">
    <property type="term" value="F:ATP binding"/>
    <property type="evidence" value="ECO:0007669"/>
    <property type="project" value="UniProtKB-KW"/>
</dbReference>
<dbReference type="InterPro" id="IPR027417">
    <property type="entry name" value="P-loop_NTPase"/>
</dbReference>
<keyword evidence="2" id="KW-0547">Nucleotide-binding</keyword>
<accession>A0A1D9NZN4</accession>
<evidence type="ECO:0000259" key="10">
    <source>
        <dbReference type="Pfam" id="PF12705"/>
    </source>
</evidence>
<dbReference type="GO" id="GO:0004527">
    <property type="term" value="F:exonuclease activity"/>
    <property type="evidence" value="ECO:0007669"/>
    <property type="project" value="UniProtKB-KW"/>
</dbReference>
<keyword evidence="1" id="KW-0540">Nuclease</keyword>
<dbReference type="Gene3D" id="3.40.50.300">
    <property type="entry name" value="P-loop containing nucleotide triphosphate hydrolases"/>
    <property type="match status" value="4"/>
</dbReference>
<evidence type="ECO:0000259" key="11">
    <source>
        <dbReference type="Pfam" id="PF21445"/>
    </source>
</evidence>
<dbReference type="InterPro" id="IPR049035">
    <property type="entry name" value="ADDB_N"/>
</dbReference>
<dbReference type="RefSeq" id="WP_071175460.1">
    <property type="nucleotide sequence ID" value="NZ_CP017831.1"/>
</dbReference>
<evidence type="ECO:0000256" key="1">
    <source>
        <dbReference type="ARBA" id="ARBA00022722"/>
    </source>
</evidence>
<evidence type="ECO:0000256" key="9">
    <source>
        <dbReference type="ARBA" id="ARBA00023204"/>
    </source>
</evidence>
<feature type="domain" description="ATP-dependent helicase/deoxyribonuclease subunit B N-terminal" evidence="11">
    <location>
        <begin position="4"/>
        <end position="260"/>
    </location>
</feature>
<evidence type="ECO:0000256" key="5">
    <source>
        <dbReference type="ARBA" id="ARBA00022806"/>
    </source>
</evidence>
<dbReference type="GO" id="GO:0003677">
    <property type="term" value="F:DNA binding"/>
    <property type="evidence" value="ECO:0007669"/>
    <property type="project" value="UniProtKB-KW"/>
</dbReference>
<organism evidence="12 13">
    <name type="scientific">Butyrivibrio hungatei</name>
    <dbReference type="NCBI Taxonomy" id="185008"/>
    <lineage>
        <taxon>Bacteria</taxon>
        <taxon>Bacillati</taxon>
        <taxon>Bacillota</taxon>
        <taxon>Clostridia</taxon>
        <taxon>Lachnospirales</taxon>
        <taxon>Lachnospiraceae</taxon>
        <taxon>Butyrivibrio</taxon>
    </lineage>
</organism>
<dbReference type="Pfam" id="PF12705">
    <property type="entry name" value="PDDEXK_1"/>
    <property type="match status" value="1"/>
</dbReference>
<reference evidence="13" key="1">
    <citation type="submission" date="2016-10" db="EMBL/GenBank/DDBJ databases">
        <title>The complete genome sequence of the rumen bacterium Butyrivibrio hungatei MB2003.</title>
        <authorList>
            <person name="Palevich N."/>
            <person name="Kelly W.J."/>
            <person name="Leahy S.C."/>
            <person name="Altermann E."/>
            <person name="Rakonjac J."/>
            <person name="Attwood G.T."/>
        </authorList>
    </citation>
    <scope>NUCLEOTIDE SEQUENCE [LARGE SCALE GENOMIC DNA]</scope>
    <source>
        <strain evidence="13">MB2003</strain>
    </source>
</reference>
<keyword evidence="6" id="KW-0269">Exonuclease</keyword>
<keyword evidence="9" id="KW-0234">DNA repair</keyword>
<name>A0A1D9NZN4_9FIRM</name>
<dbReference type="PANTHER" id="PTHR30591">
    <property type="entry name" value="RECBCD ENZYME SUBUNIT RECC"/>
    <property type="match status" value="1"/>
</dbReference>
<dbReference type="GO" id="GO:0006281">
    <property type="term" value="P:DNA repair"/>
    <property type="evidence" value="ECO:0007669"/>
    <property type="project" value="UniProtKB-KW"/>
</dbReference>
<keyword evidence="4" id="KW-0378">Hydrolase</keyword>
<dbReference type="Gene3D" id="3.90.320.10">
    <property type="match status" value="1"/>
</dbReference>
<sequence length="1183" mass="134407">MLRFCFGASGSGKSTRLYNEVIERSMKDLGTNYIIIVPDQFTMQTQKDVVRMHPSHAIMNIDVLSFGRLSHRIFEEAGLSSFSVLDDLGKSLVLRRVSDILGDKLPIIGKNMHKPGYIDEVKSTISEFMQYGIGDEGLAILEEKSSKKGALNAKIKDLRLLYSEFLAYIKDKYITTEETLDVLCGAIPSSKILKDSVIVFDGFTGFTPIQYRVIKMLLAVSKEVVVSLTISPEDDPYTGFFEEQELFMLSKKTVYDLEKLEYSLLQEQGAIGVPSFEAYRNARNEEMSKNPKSGDIFITDKTVKRLENNPSLAFLEQNLFRYNANKFTADTSGIEIFRAQTINEEVRQALIKISDLIRDGGYAYRDIALVCGSLDSYADIISNQARKFDIPVYIDKNSSLLLNPIIEYITSAINIVILGYRYEDVFHFMRSGMSDFSPEDTDLLENYVRALGIKGRKQWEDRFMRRMPKRFATARKSEKASEKELELLQKLDQMRDAISSSLKPLADSKKGTVKDITKALLTVIESNNSKEKLDAYRDKFKAEGDLKKAREYDQIYDKIMTLLCQMDGLLGDEKIDLSEYKEILSTGFADIEVGTIPQDVDRIIVGDIERTRLCEVKVLFFLGVNDGNIPSNAGGGGILSDIDRQFLADATSNVELAPTPRQQMYIQRLYLYMNLTKPTDKLYLSFAELTSDGKSLRPAYLISKITTMFPNIHISRPEDGDFESQSVKLLDSRDKLSDMMREYANGFLRGQDKKNFLTLYKTIKDLLAENGDNSFIDKITDAAFKQYENRPLAKAIALTLYGATLENSVSRLEQFASCCYAHFIRYGLHLEERKEYEFDVSDLGNVFHAVLEKYTSEIMSGDIKWRDLPKEKSEEILNRALTECVDGYGETILLSNARNQFMIERIRRILLRTVDTLQYQISKGKFEPAFVEMDFREAGNIDEINIALSEDEQKNITEKMKLRGRIDRVDLYEDSDHVYVKVIDFKSGNHKFNVASLYYGIQLQLVMYMNVATAASRKMSNGKEVLPAAILYYHVDDPMAEGKNDLQPDVINEEIKQKLKMTGVVSEKTDVIQMLDDSINGKSDIIPVEFKKDGSLSSRSSTLSDADYGAISRFTEKKIREFGKSILNGNIEVNPYEMGDRSSCTYCSYRSICGYDESIKGYSKRNLDISSSDAMEIIKSEDN</sequence>
<gene>
    <name evidence="12" type="ORF">bhn_I0678</name>
</gene>
<evidence type="ECO:0000313" key="13">
    <source>
        <dbReference type="Proteomes" id="UP000179284"/>
    </source>
</evidence>
<dbReference type="EMBL" id="CP017831">
    <property type="protein sequence ID" value="AOZ95712.1"/>
    <property type="molecule type" value="Genomic_DNA"/>
</dbReference>
<dbReference type="GO" id="GO:0006310">
    <property type="term" value="P:DNA recombination"/>
    <property type="evidence" value="ECO:0007669"/>
    <property type="project" value="TreeGrafter"/>
</dbReference>
<evidence type="ECO:0000256" key="7">
    <source>
        <dbReference type="ARBA" id="ARBA00022840"/>
    </source>
</evidence>
<dbReference type="PANTHER" id="PTHR30591:SF1">
    <property type="entry name" value="RECBCD ENZYME SUBUNIT RECC"/>
    <property type="match status" value="1"/>
</dbReference>
<dbReference type="Proteomes" id="UP000179284">
    <property type="component" value="Chromosome I"/>
</dbReference>
<dbReference type="SUPFAM" id="SSF52540">
    <property type="entry name" value="P-loop containing nucleoside triphosphate hydrolases"/>
    <property type="match status" value="1"/>
</dbReference>